<evidence type="ECO:0000313" key="2">
    <source>
        <dbReference type="EMBL" id="CAB4019025.1"/>
    </source>
</evidence>
<accession>A0A6S7IIW2</accession>
<evidence type="ECO:0000256" key="1">
    <source>
        <dbReference type="SAM" id="MobiDB-lite"/>
    </source>
</evidence>
<dbReference type="EMBL" id="CACRXK020010265">
    <property type="protein sequence ID" value="CAB4019025.1"/>
    <property type="molecule type" value="Genomic_DNA"/>
</dbReference>
<name>A0A6S7IIW2_PARCT</name>
<protein>
    <submittedName>
        <fullName evidence="2">Uncharacterized protein</fullName>
    </submittedName>
</protein>
<gene>
    <name evidence="2" type="ORF">PACLA_8A065025</name>
</gene>
<feature type="non-terminal residue" evidence="2">
    <location>
        <position position="1"/>
    </location>
</feature>
<feature type="region of interest" description="Disordered" evidence="1">
    <location>
        <begin position="27"/>
        <end position="62"/>
    </location>
</feature>
<organism evidence="2 3">
    <name type="scientific">Paramuricea clavata</name>
    <name type="common">Red gorgonian</name>
    <name type="synonym">Violescent sea-whip</name>
    <dbReference type="NCBI Taxonomy" id="317549"/>
    <lineage>
        <taxon>Eukaryota</taxon>
        <taxon>Metazoa</taxon>
        <taxon>Cnidaria</taxon>
        <taxon>Anthozoa</taxon>
        <taxon>Octocorallia</taxon>
        <taxon>Malacalcyonacea</taxon>
        <taxon>Plexauridae</taxon>
        <taxon>Paramuricea</taxon>
    </lineage>
</organism>
<proteinExistence type="predicted"/>
<evidence type="ECO:0000313" key="3">
    <source>
        <dbReference type="Proteomes" id="UP001152795"/>
    </source>
</evidence>
<feature type="compositionally biased region" description="Polar residues" evidence="1">
    <location>
        <begin position="32"/>
        <end position="51"/>
    </location>
</feature>
<sequence>DVCPTKKLKAPEDTLRRIQKKIAFAEKKRASSLENNEAGSIQNGNSSSGEQASPLPTREIDSHDWVDEFRKRYNTKNSGNGDFETEWYMASDIFRQVAIAYSNDM</sequence>
<dbReference type="AlphaFoldDB" id="A0A6S7IIW2"/>
<keyword evidence="3" id="KW-1185">Reference proteome</keyword>
<dbReference type="Proteomes" id="UP001152795">
    <property type="component" value="Unassembled WGS sequence"/>
</dbReference>
<comment type="caution">
    <text evidence="2">The sequence shown here is derived from an EMBL/GenBank/DDBJ whole genome shotgun (WGS) entry which is preliminary data.</text>
</comment>
<reference evidence="2" key="1">
    <citation type="submission" date="2020-04" db="EMBL/GenBank/DDBJ databases">
        <authorList>
            <person name="Alioto T."/>
            <person name="Alioto T."/>
            <person name="Gomez Garrido J."/>
        </authorList>
    </citation>
    <scope>NUCLEOTIDE SEQUENCE</scope>
    <source>
        <strain evidence="2">A484AB</strain>
    </source>
</reference>